<reference evidence="2 3" key="1">
    <citation type="submission" date="2021-01" db="EMBL/GenBank/DDBJ databases">
        <title>Genomic Encyclopedia of Type Strains, Phase IV (KMG-IV): sequencing the most valuable type-strain genomes for metagenomic binning, comparative biology and taxonomic classification.</title>
        <authorList>
            <person name="Goeker M."/>
        </authorList>
    </citation>
    <scope>NUCLEOTIDE SEQUENCE [LARGE SCALE GENOMIC DNA]</scope>
    <source>
        <strain evidence="2 3">DSM 104297</strain>
    </source>
</reference>
<protein>
    <submittedName>
        <fullName evidence="2">Zn-finger nucleic acid-binding protein</fullName>
    </submittedName>
</protein>
<sequence>MIKKIIESLLGQKKHRRYSSSDRFRRPRHYSSSDYKKHRSSHKHGSYGYQHYKGKRKRSSFFSSYSS</sequence>
<organism evidence="2 3">
    <name type="scientific">Priestia iocasae</name>
    <dbReference type="NCBI Taxonomy" id="2291674"/>
    <lineage>
        <taxon>Bacteria</taxon>
        <taxon>Bacillati</taxon>
        <taxon>Bacillota</taxon>
        <taxon>Bacilli</taxon>
        <taxon>Bacillales</taxon>
        <taxon>Bacillaceae</taxon>
        <taxon>Priestia</taxon>
    </lineage>
</organism>
<accession>A0ABS2QUQ9</accession>
<name>A0ABS2QUQ9_9BACI</name>
<feature type="region of interest" description="Disordered" evidence="1">
    <location>
        <begin position="13"/>
        <end position="67"/>
    </location>
</feature>
<evidence type="ECO:0000313" key="3">
    <source>
        <dbReference type="Proteomes" id="UP000809829"/>
    </source>
</evidence>
<evidence type="ECO:0000256" key="1">
    <source>
        <dbReference type="SAM" id="MobiDB-lite"/>
    </source>
</evidence>
<feature type="compositionally biased region" description="Basic residues" evidence="1">
    <location>
        <begin position="36"/>
        <end position="45"/>
    </location>
</feature>
<proteinExistence type="predicted"/>
<comment type="caution">
    <text evidence="2">The sequence shown here is derived from an EMBL/GenBank/DDBJ whole genome shotgun (WGS) entry which is preliminary data.</text>
</comment>
<dbReference type="RefSeq" id="WP_205186721.1">
    <property type="nucleotide sequence ID" value="NZ_JAFBFC010000003.1"/>
</dbReference>
<keyword evidence="3" id="KW-1185">Reference proteome</keyword>
<evidence type="ECO:0000313" key="2">
    <source>
        <dbReference type="EMBL" id="MBM7703172.1"/>
    </source>
</evidence>
<dbReference type="Proteomes" id="UP000809829">
    <property type="component" value="Unassembled WGS sequence"/>
</dbReference>
<gene>
    <name evidence="2" type="ORF">JOC83_002019</name>
</gene>
<dbReference type="EMBL" id="JAFBFC010000003">
    <property type="protein sequence ID" value="MBM7703172.1"/>
    <property type="molecule type" value="Genomic_DNA"/>
</dbReference>